<dbReference type="InterPro" id="IPR017853">
    <property type="entry name" value="GH"/>
</dbReference>
<dbReference type="WBParaSite" id="EN70_2624">
    <property type="protein sequence ID" value="EN70_2624"/>
    <property type="gene ID" value="EN70_2624"/>
</dbReference>
<dbReference type="Gene3D" id="3.20.20.70">
    <property type="entry name" value="Aldolase class I"/>
    <property type="match status" value="1"/>
</dbReference>
<sequence>MTKWKEDEKPEKYGILVNAGHKFRGDIIVTLYEKEFGLYPYYHNFSDLTSAVNGGIPQRANLSAHLSKVRSDIDKEIPNKDFDGLAIIDYEEWRPLWEHNWYTKRIYRNASLAYVEEQYKNTGKTLTKGDELAKQEFNQAAMKFLTETIREAKKMRPNALWGFYGMPFCNYSAGKNGTVGCGEVFEEFNNRLQPLYAEATAFYPSIYLPSRNSGRTGCLYVTSVLQEAKRCAENLSIPIFTFNGIEYFPLESTNPYYTQEDLSHSLNTAFVMGVQGTIIWSSSKDMVKRCDGIGDYVLKYVGRKVKELKTCDKIRRIRKRQIPDQISCTVKNDPAYDNCQNAMTSINKPAITAK</sequence>
<keyword evidence="2" id="KW-1015">Disulfide bond</keyword>
<reference evidence="5" key="2">
    <citation type="submission" date="2016-11" db="UniProtKB">
        <authorList>
            <consortium name="WormBaseParasite"/>
        </authorList>
    </citation>
    <scope>IDENTIFICATION</scope>
</reference>
<dbReference type="EC" id="3.2.1.35" evidence="3"/>
<comment type="similarity">
    <text evidence="1 3">Belongs to the glycosyl hydrolase 56 family.</text>
</comment>
<dbReference type="SUPFAM" id="SSF51445">
    <property type="entry name" value="(Trans)glycosidases"/>
    <property type="match status" value="1"/>
</dbReference>
<organism evidence="4 5">
    <name type="scientific">Loa loa</name>
    <name type="common">Eye worm</name>
    <name type="synonym">Filaria loa</name>
    <dbReference type="NCBI Taxonomy" id="7209"/>
    <lineage>
        <taxon>Eukaryota</taxon>
        <taxon>Metazoa</taxon>
        <taxon>Ecdysozoa</taxon>
        <taxon>Nematoda</taxon>
        <taxon>Chromadorea</taxon>
        <taxon>Rhabditida</taxon>
        <taxon>Spirurina</taxon>
        <taxon>Spiruromorpha</taxon>
        <taxon>Filarioidea</taxon>
        <taxon>Onchocercidae</taxon>
        <taxon>Loa</taxon>
    </lineage>
</organism>
<dbReference type="GO" id="GO:0030214">
    <property type="term" value="P:hyaluronan catabolic process"/>
    <property type="evidence" value="ECO:0007669"/>
    <property type="project" value="TreeGrafter"/>
</dbReference>
<comment type="catalytic activity">
    <reaction evidence="3">
        <text>Random hydrolysis of (1-&gt;4)-linkages between N-acetyl-beta-D-glucosamine and D-glucuronate residues in hyaluronate.</text>
        <dbReference type="EC" id="3.2.1.35"/>
    </reaction>
</comment>
<dbReference type="PANTHER" id="PTHR11769:SF35">
    <property type="entry name" value="HYALURONIDASE"/>
    <property type="match status" value="1"/>
</dbReference>
<keyword evidence="3" id="KW-0326">Glycosidase</keyword>
<dbReference type="InterPro" id="IPR013785">
    <property type="entry name" value="Aldolase_TIM"/>
</dbReference>
<keyword evidence="4" id="KW-1185">Reference proteome</keyword>
<protein>
    <recommendedName>
        <fullName evidence="3">Hyaluronidase</fullName>
        <ecNumber evidence="3">3.2.1.35</ecNumber>
    </recommendedName>
</protein>
<dbReference type="PANTHER" id="PTHR11769">
    <property type="entry name" value="HYALURONIDASE"/>
    <property type="match status" value="1"/>
</dbReference>
<evidence type="ECO:0000256" key="3">
    <source>
        <dbReference type="RuleBase" id="RU610713"/>
    </source>
</evidence>
<dbReference type="PRINTS" id="PR00846">
    <property type="entry name" value="GLHYDRLASE56"/>
</dbReference>
<dbReference type="STRING" id="7209.A0A1I7VHJ5"/>
<evidence type="ECO:0000256" key="1">
    <source>
        <dbReference type="ARBA" id="ARBA00008871"/>
    </source>
</evidence>
<keyword evidence="3" id="KW-0378">Hydrolase</keyword>
<dbReference type="AlphaFoldDB" id="A0A1I7VHJ5"/>
<accession>A0A1I7VHJ5</accession>
<evidence type="ECO:0000313" key="4">
    <source>
        <dbReference type="Proteomes" id="UP000095285"/>
    </source>
</evidence>
<proteinExistence type="inferred from homology"/>
<reference evidence="4" key="1">
    <citation type="submission" date="2012-04" db="EMBL/GenBank/DDBJ databases">
        <title>The Genome Sequence of Loa loa.</title>
        <authorList>
            <consortium name="The Broad Institute Genome Sequencing Platform"/>
            <consortium name="Broad Institute Genome Sequencing Center for Infectious Disease"/>
            <person name="Nutman T.B."/>
            <person name="Fink D.L."/>
            <person name="Russ C."/>
            <person name="Young S."/>
            <person name="Zeng Q."/>
            <person name="Gargeya S."/>
            <person name="Alvarado L."/>
            <person name="Berlin A."/>
            <person name="Chapman S.B."/>
            <person name="Chen Z."/>
            <person name="Freedman E."/>
            <person name="Gellesch M."/>
            <person name="Goldberg J."/>
            <person name="Griggs A."/>
            <person name="Gujja S."/>
            <person name="Heilman E.R."/>
            <person name="Heiman D."/>
            <person name="Howarth C."/>
            <person name="Mehta T."/>
            <person name="Neiman D."/>
            <person name="Pearson M."/>
            <person name="Roberts A."/>
            <person name="Saif S."/>
            <person name="Shea T."/>
            <person name="Shenoy N."/>
            <person name="Sisk P."/>
            <person name="Stolte C."/>
            <person name="Sykes S."/>
            <person name="White J."/>
            <person name="Yandava C."/>
            <person name="Haas B."/>
            <person name="Henn M.R."/>
            <person name="Nusbaum C."/>
            <person name="Birren B."/>
        </authorList>
    </citation>
    <scope>NUCLEOTIDE SEQUENCE [LARGE SCALE GENOMIC DNA]</scope>
</reference>
<evidence type="ECO:0000313" key="5">
    <source>
        <dbReference type="WBParaSite" id="EN70_2624"/>
    </source>
</evidence>
<dbReference type="Pfam" id="PF01630">
    <property type="entry name" value="Glyco_hydro_56"/>
    <property type="match status" value="1"/>
</dbReference>
<evidence type="ECO:0000256" key="2">
    <source>
        <dbReference type="ARBA" id="ARBA00023157"/>
    </source>
</evidence>
<dbReference type="Proteomes" id="UP000095285">
    <property type="component" value="Unassembled WGS sequence"/>
</dbReference>
<name>A0A1I7VHJ5_LOALO</name>
<dbReference type="InterPro" id="IPR018155">
    <property type="entry name" value="Hyaluronidase"/>
</dbReference>
<dbReference type="GO" id="GO:0005975">
    <property type="term" value="P:carbohydrate metabolic process"/>
    <property type="evidence" value="ECO:0007669"/>
    <property type="project" value="InterPro"/>
</dbReference>
<dbReference type="GO" id="GO:0004415">
    <property type="term" value="F:hyalurononglucosaminidase activity"/>
    <property type="evidence" value="ECO:0007669"/>
    <property type="project" value="UniProtKB-UniRule"/>
</dbReference>